<proteinExistence type="predicted"/>
<name>A0AAV5MEE9_9ROSI</name>
<comment type="caution">
    <text evidence="2">The sequence shown here is derived from an EMBL/GenBank/DDBJ whole genome shotgun (WGS) entry which is preliminary data.</text>
</comment>
<organism evidence="2 3">
    <name type="scientific">Rubroshorea leprosula</name>
    <dbReference type="NCBI Taxonomy" id="152421"/>
    <lineage>
        <taxon>Eukaryota</taxon>
        <taxon>Viridiplantae</taxon>
        <taxon>Streptophyta</taxon>
        <taxon>Embryophyta</taxon>
        <taxon>Tracheophyta</taxon>
        <taxon>Spermatophyta</taxon>
        <taxon>Magnoliopsida</taxon>
        <taxon>eudicotyledons</taxon>
        <taxon>Gunneridae</taxon>
        <taxon>Pentapetalae</taxon>
        <taxon>rosids</taxon>
        <taxon>malvids</taxon>
        <taxon>Malvales</taxon>
        <taxon>Dipterocarpaceae</taxon>
        <taxon>Rubroshorea</taxon>
    </lineage>
</organism>
<dbReference type="AlphaFoldDB" id="A0AAV5MEE9"/>
<keyword evidence="3" id="KW-1185">Reference proteome</keyword>
<gene>
    <name evidence="2" type="ORF">SLEP1_g53818</name>
</gene>
<evidence type="ECO:0000256" key="1">
    <source>
        <dbReference type="SAM" id="MobiDB-lite"/>
    </source>
</evidence>
<accession>A0AAV5MEE9</accession>
<feature type="compositionally biased region" description="Basic and acidic residues" evidence="1">
    <location>
        <begin position="230"/>
        <end position="257"/>
    </location>
</feature>
<evidence type="ECO:0000313" key="2">
    <source>
        <dbReference type="EMBL" id="GKV46857.1"/>
    </source>
</evidence>
<sequence length="353" mass="39372">MSFEETLSVGGSEEVRALEYGDVGIESGWSGLERTKGEVGREEMVKGEEEGIPLNVLEVEGGGDKCYDREADIVSEVMGYKSELVTRDSLNYLVDTYALPYQVLIRSAGVEEKACSVPRDHWMPMYAHYLAVGLRFPILKLLVGLLLEYNIGLTQLVPNAVREEEVEKLVREGDDILNIMYLTSLDVIEAAELYGPSSLREAEMDKFLSSAGGIAITKKPRKKSKTFENVGERAGDREREKISRSEDLEPAQKKKKKVGELEVRGDKVVEFVPRPPLVELDPELRETRVTTHGKGKELVPSLSLQSSLFDAKNTTAAKRFINSTFPEVDRRRAREEVLTHAGATVVQHALEVC</sequence>
<dbReference type="EMBL" id="BPVZ01000217">
    <property type="protein sequence ID" value="GKV46857.1"/>
    <property type="molecule type" value="Genomic_DNA"/>
</dbReference>
<feature type="region of interest" description="Disordered" evidence="1">
    <location>
        <begin position="225"/>
        <end position="257"/>
    </location>
</feature>
<dbReference type="Proteomes" id="UP001054252">
    <property type="component" value="Unassembled WGS sequence"/>
</dbReference>
<evidence type="ECO:0000313" key="3">
    <source>
        <dbReference type="Proteomes" id="UP001054252"/>
    </source>
</evidence>
<reference evidence="2 3" key="1">
    <citation type="journal article" date="2021" name="Commun. Biol.">
        <title>The genome of Shorea leprosula (Dipterocarpaceae) highlights the ecological relevance of drought in aseasonal tropical rainforests.</title>
        <authorList>
            <person name="Ng K.K.S."/>
            <person name="Kobayashi M.J."/>
            <person name="Fawcett J.A."/>
            <person name="Hatakeyama M."/>
            <person name="Paape T."/>
            <person name="Ng C.H."/>
            <person name="Ang C.C."/>
            <person name="Tnah L.H."/>
            <person name="Lee C.T."/>
            <person name="Nishiyama T."/>
            <person name="Sese J."/>
            <person name="O'Brien M.J."/>
            <person name="Copetti D."/>
            <person name="Mohd Noor M.I."/>
            <person name="Ong R.C."/>
            <person name="Putra M."/>
            <person name="Sireger I.Z."/>
            <person name="Indrioko S."/>
            <person name="Kosugi Y."/>
            <person name="Izuno A."/>
            <person name="Isagi Y."/>
            <person name="Lee S.L."/>
            <person name="Shimizu K.K."/>
        </authorList>
    </citation>
    <scope>NUCLEOTIDE SEQUENCE [LARGE SCALE GENOMIC DNA]</scope>
    <source>
        <strain evidence="2">214</strain>
    </source>
</reference>
<protein>
    <submittedName>
        <fullName evidence="2">Uncharacterized protein</fullName>
    </submittedName>
</protein>